<dbReference type="EMBL" id="QPII01000024">
    <property type="protein sequence ID" value="RCV86485.1"/>
    <property type="molecule type" value="Genomic_DNA"/>
</dbReference>
<proteinExistence type="predicted"/>
<name>A0A368TP60_9GAMM</name>
<organism evidence="1 2">
    <name type="scientific">Billgrantia montanilacus</name>
    <dbReference type="NCBI Taxonomy" id="2282305"/>
    <lineage>
        <taxon>Bacteria</taxon>
        <taxon>Pseudomonadati</taxon>
        <taxon>Pseudomonadota</taxon>
        <taxon>Gammaproteobacteria</taxon>
        <taxon>Oceanospirillales</taxon>
        <taxon>Halomonadaceae</taxon>
        <taxon>Billgrantia</taxon>
    </lineage>
</organism>
<comment type="caution">
    <text evidence="1">The sequence shown here is derived from an EMBL/GenBank/DDBJ whole genome shotgun (WGS) entry which is preliminary data.</text>
</comment>
<protein>
    <submittedName>
        <fullName evidence="1">Helix-hairpin-helix domain-containing protein</fullName>
    </submittedName>
</protein>
<dbReference type="RefSeq" id="WP_114480842.1">
    <property type="nucleotide sequence ID" value="NZ_QPII01000024.1"/>
</dbReference>
<dbReference type="Gene3D" id="1.10.150.20">
    <property type="entry name" value="5' to 3' exonuclease, C-terminal subdomain"/>
    <property type="match status" value="1"/>
</dbReference>
<accession>A0A368TP60</accession>
<dbReference type="OrthoDB" id="6171118at2"/>
<evidence type="ECO:0000313" key="1">
    <source>
        <dbReference type="EMBL" id="RCV86485.1"/>
    </source>
</evidence>
<sequence>MSDTGQQETTLSRDDALSLQAQAREFESSLLAAMDAEPATAVASLQAASQALTELQERLRQHPDVKLPMLERLERSMNRLAGELYGRGACDHLDQQAQQAFIDRFAQRLTLLDGIGPVSARALFAHGISDLEQLKALKPEALDNVKGLNAATRARIKQNLP</sequence>
<dbReference type="Pfam" id="PF14520">
    <property type="entry name" value="HHH_5"/>
    <property type="match status" value="1"/>
</dbReference>
<dbReference type="AlphaFoldDB" id="A0A368TP60"/>
<keyword evidence="2" id="KW-1185">Reference proteome</keyword>
<gene>
    <name evidence="1" type="ORF">DU505_20570</name>
</gene>
<evidence type="ECO:0000313" key="2">
    <source>
        <dbReference type="Proteomes" id="UP000252405"/>
    </source>
</evidence>
<reference evidence="1 2" key="1">
    <citation type="submission" date="2018-07" db="EMBL/GenBank/DDBJ databases">
        <title>Halomonas montanilacus sp. nov., isolated from Lake Pengyan on Tibetan Plateau.</title>
        <authorList>
            <person name="Lu H."/>
            <person name="Xing P."/>
            <person name="Wu Q."/>
        </authorList>
    </citation>
    <scope>NUCLEOTIDE SEQUENCE [LARGE SCALE GENOMIC DNA]</scope>
    <source>
        <strain evidence="1 2">PYC7W</strain>
    </source>
</reference>
<dbReference type="Proteomes" id="UP000252405">
    <property type="component" value="Unassembled WGS sequence"/>
</dbReference>
<dbReference type="InterPro" id="IPR010994">
    <property type="entry name" value="RuvA_2-like"/>
</dbReference>
<dbReference type="SUPFAM" id="SSF47781">
    <property type="entry name" value="RuvA domain 2-like"/>
    <property type="match status" value="1"/>
</dbReference>